<dbReference type="Pfam" id="PF02666">
    <property type="entry name" value="PS_Dcarbxylase"/>
    <property type="match status" value="1"/>
</dbReference>
<protein>
    <recommendedName>
        <fullName evidence="3">phosphatidylserine decarboxylase</fullName>
        <ecNumber evidence="3">4.1.1.65</ecNumber>
    </recommendedName>
</protein>
<name>A0ABN9VNL3_9DINO</name>
<keyword evidence="5" id="KW-0210">Decarboxylase</keyword>
<evidence type="ECO:0000256" key="11">
    <source>
        <dbReference type="ARBA" id="ARBA00024326"/>
    </source>
</evidence>
<gene>
    <name evidence="13" type="ORF">PCOR1329_LOCUS58819</name>
</gene>
<keyword evidence="10" id="KW-0670">Pyruvate</keyword>
<keyword evidence="9" id="KW-1208">Phospholipid metabolism</keyword>
<dbReference type="PANTHER" id="PTHR10067:SF6">
    <property type="entry name" value="PHOSPHATIDYLSERINE DECARBOXYLASE PROENZYME, MITOCHONDRIAL"/>
    <property type="match status" value="1"/>
</dbReference>
<keyword evidence="14" id="KW-1185">Reference proteome</keyword>
<evidence type="ECO:0000256" key="6">
    <source>
        <dbReference type="ARBA" id="ARBA00023098"/>
    </source>
</evidence>
<dbReference type="Proteomes" id="UP001189429">
    <property type="component" value="Unassembled WGS sequence"/>
</dbReference>
<evidence type="ECO:0000256" key="12">
    <source>
        <dbReference type="SAM" id="Phobius"/>
    </source>
</evidence>
<keyword evidence="12" id="KW-0472">Membrane</keyword>
<keyword evidence="4" id="KW-0444">Lipid biosynthesis</keyword>
<keyword evidence="8" id="KW-0456">Lyase</keyword>
<evidence type="ECO:0000256" key="4">
    <source>
        <dbReference type="ARBA" id="ARBA00022516"/>
    </source>
</evidence>
<reference evidence="13" key="1">
    <citation type="submission" date="2023-10" db="EMBL/GenBank/DDBJ databases">
        <authorList>
            <person name="Chen Y."/>
            <person name="Shah S."/>
            <person name="Dougan E. K."/>
            <person name="Thang M."/>
            <person name="Chan C."/>
        </authorList>
    </citation>
    <scope>NUCLEOTIDE SEQUENCE [LARGE SCALE GENOMIC DNA]</scope>
</reference>
<dbReference type="InterPro" id="IPR033177">
    <property type="entry name" value="PSD-B"/>
</dbReference>
<evidence type="ECO:0000256" key="3">
    <source>
        <dbReference type="ARBA" id="ARBA00012243"/>
    </source>
</evidence>
<evidence type="ECO:0000256" key="9">
    <source>
        <dbReference type="ARBA" id="ARBA00023264"/>
    </source>
</evidence>
<proteinExistence type="predicted"/>
<organism evidence="13 14">
    <name type="scientific">Prorocentrum cordatum</name>
    <dbReference type="NCBI Taxonomy" id="2364126"/>
    <lineage>
        <taxon>Eukaryota</taxon>
        <taxon>Sar</taxon>
        <taxon>Alveolata</taxon>
        <taxon>Dinophyceae</taxon>
        <taxon>Prorocentrales</taxon>
        <taxon>Prorocentraceae</taxon>
        <taxon>Prorocentrum</taxon>
    </lineage>
</organism>
<keyword evidence="12" id="KW-1133">Transmembrane helix</keyword>
<accession>A0ABN9VNL3</accession>
<evidence type="ECO:0000256" key="8">
    <source>
        <dbReference type="ARBA" id="ARBA00023239"/>
    </source>
</evidence>
<comment type="caution">
    <text evidence="13">The sequence shown here is derived from an EMBL/GenBank/DDBJ whole genome shotgun (WGS) entry which is preliminary data.</text>
</comment>
<dbReference type="EMBL" id="CAUYUJ010017308">
    <property type="protein sequence ID" value="CAK0873703.1"/>
    <property type="molecule type" value="Genomic_DNA"/>
</dbReference>
<keyword evidence="12" id="KW-0812">Transmembrane</keyword>
<keyword evidence="7" id="KW-0594">Phospholipid biosynthesis</keyword>
<evidence type="ECO:0000256" key="10">
    <source>
        <dbReference type="ARBA" id="ARBA00023317"/>
    </source>
</evidence>
<comment type="pathway">
    <text evidence="11">Phospholipid metabolism; phosphatidylethanolamine biosynthesis.</text>
</comment>
<keyword evidence="6" id="KW-0443">Lipid metabolism</keyword>
<evidence type="ECO:0000313" key="14">
    <source>
        <dbReference type="Proteomes" id="UP001189429"/>
    </source>
</evidence>
<dbReference type="PANTHER" id="PTHR10067">
    <property type="entry name" value="PHOSPHATIDYLSERINE DECARBOXYLASE"/>
    <property type="match status" value="1"/>
</dbReference>
<evidence type="ECO:0000313" key="13">
    <source>
        <dbReference type="EMBL" id="CAK0873703.1"/>
    </source>
</evidence>
<evidence type="ECO:0000256" key="5">
    <source>
        <dbReference type="ARBA" id="ARBA00022793"/>
    </source>
</evidence>
<dbReference type="NCBIfam" id="TIGR00163">
    <property type="entry name" value="PS_decarb"/>
    <property type="match status" value="1"/>
</dbReference>
<feature type="transmembrane region" description="Helical" evidence="12">
    <location>
        <begin position="12"/>
        <end position="32"/>
    </location>
</feature>
<evidence type="ECO:0000256" key="2">
    <source>
        <dbReference type="ARBA" id="ARBA00005189"/>
    </source>
</evidence>
<comment type="pathway">
    <text evidence="2">Lipid metabolism.</text>
</comment>
<sequence>MPAPIADESEGMADSFGVVLILTAALVCTFACTMQHKFQECVEIVGNPAQITSPGTLFWLRILSGRMRSRWFGALTEVWLPVGLRAPLFRLFAWTYGVHLEEVKHPLDSFRTLNDFFCRVLKDGARPISDIPAGLVSPVDGRVLAAGVIEHADARVEQVKGATYSVPAFLGLDPFECKAEKSVLRYVVLYLAPGDYHRIHAPCRATFSQGRHFCGELFPLKQCILKNVNDIFAVNERVVLSGEWAFGQMHLVAVGAMNVGNIYLGSSDFDEKLKTNRLRDIAVHCGGDVSQKLYEGVAFEPGGNVGGFRLGSTVVLVFDAPECFQLKVNLGDSVRVGEPLGEVTQ</sequence>
<evidence type="ECO:0000256" key="1">
    <source>
        <dbReference type="ARBA" id="ARBA00001928"/>
    </source>
</evidence>
<dbReference type="EC" id="4.1.1.65" evidence="3"/>
<dbReference type="InterPro" id="IPR003817">
    <property type="entry name" value="PS_Dcarbxylase"/>
</dbReference>
<comment type="cofactor">
    <cofactor evidence="1">
        <name>pyruvate</name>
        <dbReference type="ChEBI" id="CHEBI:15361"/>
    </cofactor>
</comment>
<evidence type="ECO:0000256" key="7">
    <source>
        <dbReference type="ARBA" id="ARBA00023209"/>
    </source>
</evidence>